<reference evidence="11" key="1">
    <citation type="submission" date="2021-01" db="EMBL/GenBank/DDBJ databases">
        <authorList>
            <person name="Corre E."/>
            <person name="Pelletier E."/>
            <person name="Niang G."/>
            <person name="Scheremetjew M."/>
            <person name="Finn R."/>
            <person name="Kale V."/>
            <person name="Holt S."/>
            <person name="Cochrane G."/>
            <person name="Meng A."/>
            <person name="Brown T."/>
            <person name="Cohen L."/>
        </authorList>
    </citation>
    <scope>NUCLEOTIDE SEQUENCE</scope>
    <source>
        <strain evidence="11">CCMP3303</strain>
    </source>
</reference>
<feature type="transmembrane region" description="Helical" evidence="9">
    <location>
        <begin position="91"/>
        <end position="116"/>
    </location>
</feature>
<evidence type="ECO:0000256" key="8">
    <source>
        <dbReference type="SAM" id="MobiDB-lite"/>
    </source>
</evidence>
<proteinExistence type="inferred from homology"/>
<dbReference type="Pfam" id="PF01694">
    <property type="entry name" value="Rhomboid"/>
    <property type="match status" value="1"/>
</dbReference>
<gene>
    <name evidence="11" type="ORF">MPOL1434_LOCUS10001</name>
</gene>
<dbReference type="PANTHER" id="PTHR43066">
    <property type="entry name" value="RHOMBOID-RELATED PROTEIN"/>
    <property type="match status" value="1"/>
</dbReference>
<protein>
    <recommendedName>
        <fullName evidence="10">Peptidase S54 rhomboid domain-containing protein</fullName>
    </recommendedName>
</protein>
<keyword evidence="7 9" id="KW-0472">Membrane</keyword>
<dbReference type="GO" id="GO:0004252">
    <property type="term" value="F:serine-type endopeptidase activity"/>
    <property type="evidence" value="ECO:0007669"/>
    <property type="project" value="InterPro"/>
</dbReference>
<dbReference type="PANTHER" id="PTHR43066:SF1">
    <property type="entry name" value="RHOMBOID PROTEIN 2"/>
    <property type="match status" value="1"/>
</dbReference>
<evidence type="ECO:0000256" key="9">
    <source>
        <dbReference type="SAM" id="Phobius"/>
    </source>
</evidence>
<evidence type="ECO:0000256" key="6">
    <source>
        <dbReference type="ARBA" id="ARBA00022989"/>
    </source>
</evidence>
<dbReference type="EMBL" id="HBEJ01017144">
    <property type="protein sequence ID" value="CAD8378377.1"/>
    <property type="molecule type" value="Transcribed_RNA"/>
</dbReference>
<sequence length="335" mass="36845">MSRAAEVAASIPLGNRFIIGLCVCVFLLQTILNLDLHDFTLCPRNVLYQHEYYRIFTSCVFHGGLLHIGFNMMSTAAIGSLLEKRFGTLRHLFTVFLGMFLTSWTYILVACLLSWACRYDKLVYQHSVGFSGVLFQLSVLEANLSPNSTRSVFGMVQVPAYLYPWALLVALQIFMPNISFVGHLSGIFVGTLQLYGVLDALVLPSDEYLRAMDDWPSLQQIAAREGYVRTPTDGSSSISHVRDPSALLSGIRRGLVMVLKLVKDFLETVRVIIFGRGRGNENIRLGLSGRHGSDEGDASRDALIGNGEIAEGDNGDWVGLPSVSSPSSEVESSIV</sequence>
<keyword evidence="5" id="KW-0378">Hydrolase</keyword>
<feature type="transmembrane region" description="Helical" evidence="9">
    <location>
        <begin position="12"/>
        <end position="32"/>
    </location>
</feature>
<dbReference type="GO" id="GO:0006508">
    <property type="term" value="P:proteolysis"/>
    <property type="evidence" value="ECO:0007669"/>
    <property type="project" value="UniProtKB-KW"/>
</dbReference>
<comment type="similarity">
    <text evidence="2">Belongs to the peptidase S54 family.</text>
</comment>
<dbReference type="AlphaFoldDB" id="A0A7S0FT53"/>
<dbReference type="InterPro" id="IPR035952">
    <property type="entry name" value="Rhomboid-like_sf"/>
</dbReference>
<feature type="compositionally biased region" description="Low complexity" evidence="8">
    <location>
        <begin position="321"/>
        <end position="335"/>
    </location>
</feature>
<evidence type="ECO:0000256" key="5">
    <source>
        <dbReference type="ARBA" id="ARBA00022801"/>
    </source>
</evidence>
<dbReference type="Gene3D" id="1.20.1540.10">
    <property type="entry name" value="Rhomboid-like"/>
    <property type="match status" value="1"/>
</dbReference>
<feature type="domain" description="Peptidase S54 rhomboid" evidence="10">
    <location>
        <begin position="50"/>
        <end position="196"/>
    </location>
</feature>
<keyword evidence="4 9" id="KW-0812">Transmembrane</keyword>
<keyword evidence="6 9" id="KW-1133">Transmembrane helix</keyword>
<evidence type="ECO:0000313" key="11">
    <source>
        <dbReference type="EMBL" id="CAD8378377.1"/>
    </source>
</evidence>
<name>A0A7S0FT53_9STRA</name>
<dbReference type="SUPFAM" id="SSF144091">
    <property type="entry name" value="Rhomboid-like"/>
    <property type="match status" value="1"/>
</dbReference>
<dbReference type="GO" id="GO:0016020">
    <property type="term" value="C:membrane"/>
    <property type="evidence" value="ECO:0007669"/>
    <property type="project" value="UniProtKB-SubCell"/>
</dbReference>
<evidence type="ECO:0000256" key="3">
    <source>
        <dbReference type="ARBA" id="ARBA00022670"/>
    </source>
</evidence>
<dbReference type="InterPro" id="IPR022764">
    <property type="entry name" value="Peptidase_S54_rhomboid_dom"/>
</dbReference>
<evidence type="ECO:0000259" key="10">
    <source>
        <dbReference type="Pfam" id="PF01694"/>
    </source>
</evidence>
<feature type="region of interest" description="Disordered" evidence="8">
    <location>
        <begin position="309"/>
        <end position="335"/>
    </location>
</feature>
<keyword evidence="3" id="KW-0645">Protease</keyword>
<organism evidence="11">
    <name type="scientific">Minutocellus polymorphus</name>
    <dbReference type="NCBI Taxonomy" id="265543"/>
    <lineage>
        <taxon>Eukaryota</taxon>
        <taxon>Sar</taxon>
        <taxon>Stramenopiles</taxon>
        <taxon>Ochrophyta</taxon>
        <taxon>Bacillariophyta</taxon>
        <taxon>Mediophyceae</taxon>
        <taxon>Cymatosirophycidae</taxon>
        <taxon>Cymatosirales</taxon>
        <taxon>Cymatosiraceae</taxon>
        <taxon>Minutocellus</taxon>
    </lineage>
</organism>
<evidence type="ECO:0000256" key="2">
    <source>
        <dbReference type="ARBA" id="ARBA00009045"/>
    </source>
</evidence>
<dbReference type="FunFam" id="1.20.1540.10:FF:000008">
    <property type="entry name" value="RHOMBOID-like protein 13"/>
    <property type="match status" value="1"/>
</dbReference>
<accession>A0A7S0FT53</accession>
<evidence type="ECO:0000256" key="4">
    <source>
        <dbReference type="ARBA" id="ARBA00022692"/>
    </source>
</evidence>
<feature type="transmembrane region" description="Helical" evidence="9">
    <location>
        <begin position="180"/>
        <end position="203"/>
    </location>
</feature>
<evidence type="ECO:0000256" key="1">
    <source>
        <dbReference type="ARBA" id="ARBA00004141"/>
    </source>
</evidence>
<comment type="subcellular location">
    <subcellularLocation>
        <location evidence="1">Membrane</location>
        <topology evidence="1">Multi-pass membrane protein</topology>
    </subcellularLocation>
</comment>
<evidence type="ECO:0000256" key="7">
    <source>
        <dbReference type="ARBA" id="ARBA00023136"/>
    </source>
</evidence>
<feature type="transmembrane region" description="Helical" evidence="9">
    <location>
        <begin position="152"/>
        <end position="174"/>
    </location>
</feature>